<name>A0A100VUC3_9MYCO</name>
<evidence type="ECO:0000256" key="1">
    <source>
        <dbReference type="SAM" id="Phobius"/>
    </source>
</evidence>
<dbReference type="AlphaFoldDB" id="A0A100VUC3"/>
<organism evidence="3 4">
    <name type="scientific">Mycolicibacterium brisbanense</name>
    <dbReference type="NCBI Taxonomy" id="146020"/>
    <lineage>
        <taxon>Bacteria</taxon>
        <taxon>Bacillati</taxon>
        <taxon>Actinomycetota</taxon>
        <taxon>Actinomycetes</taxon>
        <taxon>Mycobacteriales</taxon>
        <taxon>Mycobacteriaceae</taxon>
        <taxon>Mycolicibacterium</taxon>
    </lineage>
</organism>
<evidence type="ECO:0000313" key="4">
    <source>
        <dbReference type="Proteomes" id="UP000069620"/>
    </source>
</evidence>
<proteinExistence type="predicted"/>
<keyword evidence="1" id="KW-0812">Transmembrane</keyword>
<dbReference type="PROSITE" id="PS50887">
    <property type="entry name" value="GGDEF"/>
    <property type="match status" value="1"/>
</dbReference>
<dbReference type="InterPro" id="IPR029787">
    <property type="entry name" value="Nucleotide_cyclase"/>
</dbReference>
<evidence type="ECO:0000259" key="2">
    <source>
        <dbReference type="PROSITE" id="PS50887"/>
    </source>
</evidence>
<dbReference type="SMART" id="SM00267">
    <property type="entry name" value="GGDEF"/>
    <property type="match status" value="1"/>
</dbReference>
<dbReference type="InterPro" id="IPR043128">
    <property type="entry name" value="Rev_trsase/Diguanyl_cyclase"/>
</dbReference>
<reference evidence="4" key="1">
    <citation type="journal article" date="2016" name="Genome Announc.">
        <title>Draft Genome Sequences of Five Rapidly Growing Mycobacterium Species, M. thermoresistibile, M. fortuitum subsp. acetamidolyticum, M. canariasense, M. brisbanense, and M. novocastrense.</title>
        <authorList>
            <person name="Katahira K."/>
            <person name="Ogura Y."/>
            <person name="Gotoh Y."/>
            <person name="Hayashi T."/>
        </authorList>
    </citation>
    <scope>NUCLEOTIDE SEQUENCE [LARGE SCALE GENOMIC DNA]</scope>
    <source>
        <strain evidence="4">JCM15654</strain>
    </source>
</reference>
<feature type="transmembrane region" description="Helical" evidence="1">
    <location>
        <begin position="83"/>
        <end position="115"/>
    </location>
</feature>
<reference evidence="4" key="2">
    <citation type="submission" date="2016-02" db="EMBL/GenBank/DDBJ databases">
        <title>Draft genome sequence of five rapidly growing Mycobacterium species.</title>
        <authorList>
            <person name="Katahira K."/>
            <person name="Gotou Y."/>
            <person name="Iida K."/>
            <person name="Ogura Y."/>
            <person name="Hayashi T."/>
        </authorList>
    </citation>
    <scope>NUCLEOTIDE SEQUENCE [LARGE SCALE GENOMIC DNA]</scope>
    <source>
        <strain evidence="4">JCM15654</strain>
    </source>
</reference>
<protein>
    <submittedName>
        <fullName evidence="3">Diguanylate cyclase</fullName>
    </submittedName>
</protein>
<dbReference type="InterPro" id="IPR000160">
    <property type="entry name" value="GGDEF_dom"/>
</dbReference>
<dbReference type="Proteomes" id="UP000069620">
    <property type="component" value="Unassembled WGS sequence"/>
</dbReference>
<dbReference type="Gene3D" id="3.30.70.270">
    <property type="match status" value="1"/>
</dbReference>
<feature type="transmembrane region" description="Helical" evidence="1">
    <location>
        <begin position="53"/>
        <end position="71"/>
    </location>
</feature>
<keyword evidence="4" id="KW-1185">Reference proteome</keyword>
<feature type="transmembrane region" description="Helical" evidence="1">
    <location>
        <begin position="127"/>
        <end position="144"/>
    </location>
</feature>
<dbReference type="STRING" id="146020.RMCB_0052"/>
<dbReference type="OrthoDB" id="4635628at2"/>
<comment type="caution">
    <text evidence="3">The sequence shown here is derived from an EMBL/GenBank/DDBJ whole genome shotgun (WGS) entry which is preliminary data.</text>
</comment>
<dbReference type="SUPFAM" id="SSF55073">
    <property type="entry name" value="Nucleotide cyclase"/>
    <property type="match status" value="1"/>
</dbReference>
<gene>
    <name evidence="3" type="ORF">RMCB_0052</name>
</gene>
<evidence type="ECO:0000313" key="3">
    <source>
        <dbReference type="EMBL" id="GAS85956.1"/>
    </source>
</evidence>
<sequence>MSPYDHYYGRTAHLAALGLRTRMRRLNAASMLALSVVPLLLLASSMGPHGPERYVAGLVTLGGVVMAWRWWRLQWPSRTESWMIVVVGALGIIVTCLLLTSPTIGLLGMSIYAMLTSYAAFLHSRRVWALTLAVGEIVVLYLSVRVGMIDILLGVAGAIVVTLVLTFTSLMCRMAVRLIDPDAMRHPNEIEPLTGLLNREAFDIAAATMFGAASRHDDQYLVVVAVSIDDMELLTHMEGMHGTLSARVAVGRALHETIRHKVPLAHISDTDFLIADVFKTNDPSPLVGRIRGSIKTTEMRLTTSIGSVCSPLRTAADLPAEEVVDTLVTLATRAMLQSREAGGNRVTSAYYPTLACGGEAPD</sequence>
<accession>A0A100VUC3</accession>
<dbReference type="EMBL" id="BCSX01000001">
    <property type="protein sequence ID" value="GAS85956.1"/>
    <property type="molecule type" value="Genomic_DNA"/>
</dbReference>
<feature type="domain" description="GGDEF" evidence="2">
    <location>
        <begin position="219"/>
        <end position="351"/>
    </location>
</feature>
<feature type="transmembrane region" description="Helical" evidence="1">
    <location>
        <begin position="26"/>
        <end position="47"/>
    </location>
</feature>
<keyword evidence="1" id="KW-0472">Membrane</keyword>
<dbReference type="RefSeq" id="WP_062827153.1">
    <property type="nucleotide sequence ID" value="NZ_BCSX01000001.1"/>
</dbReference>
<feature type="transmembrane region" description="Helical" evidence="1">
    <location>
        <begin position="151"/>
        <end position="171"/>
    </location>
</feature>
<keyword evidence="1" id="KW-1133">Transmembrane helix</keyword>